<dbReference type="Proteomes" id="UP000199410">
    <property type="component" value="Unassembled WGS sequence"/>
</dbReference>
<comment type="caution">
    <text evidence="1">The sequence shown here is derived from an EMBL/GenBank/DDBJ whole genome shotgun (WGS) entry which is preliminary data.</text>
</comment>
<proteinExistence type="predicted"/>
<reference evidence="1 2" key="1">
    <citation type="submission" date="2016-10" db="EMBL/GenBank/DDBJ databases">
        <authorList>
            <person name="Varghese N."/>
            <person name="Submissions S."/>
        </authorList>
    </citation>
    <scope>NUCLEOTIDE SEQUENCE [LARGE SCALE GENOMIC DNA]</scope>
    <source>
        <strain evidence="1 2">TC-13</strain>
    </source>
</reference>
<organism evidence="1 2">
    <name type="scientific">Lysinibacillus fusiformis</name>
    <dbReference type="NCBI Taxonomy" id="28031"/>
    <lineage>
        <taxon>Bacteria</taxon>
        <taxon>Bacillati</taxon>
        <taxon>Bacillota</taxon>
        <taxon>Bacilli</taxon>
        <taxon>Bacillales</taxon>
        <taxon>Bacillaceae</taxon>
        <taxon>Lysinibacillus</taxon>
    </lineage>
</organism>
<accession>A0A1H8ZWU2</accession>
<sequence length="55" mass="6483">MDLLVGNRARGWALWKALITYDYHKLSNKAIADEQWNIINVIMVDHLKSLLFINR</sequence>
<name>A0A1H8ZWU2_9BACI</name>
<evidence type="ECO:0000313" key="2">
    <source>
        <dbReference type="Proteomes" id="UP000199410"/>
    </source>
</evidence>
<gene>
    <name evidence="1" type="ORF">SAMN02787113_00343</name>
</gene>
<dbReference type="AlphaFoldDB" id="A0A1H8ZWU2"/>
<dbReference type="RefSeq" id="WP_176489570.1">
    <property type="nucleotide sequence ID" value="NZ_CP167119.1"/>
</dbReference>
<dbReference type="EMBL" id="FOEL01000002">
    <property type="protein sequence ID" value="SEP68844.1"/>
    <property type="molecule type" value="Genomic_DNA"/>
</dbReference>
<protein>
    <submittedName>
        <fullName evidence="1">Uncharacterized protein</fullName>
    </submittedName>
</protein>
<evidence type="ECO:0000313" key="1">
    <source>
        <dbReference type="EMBL" id="SEP68844.1"/>
    </source>
</evidence>